<evidence type="ECO:0000313" key="10">
    <source>
        <dbReference type="EMBL" id="KAB7503197.1"/>
    </source>
</evidence>
<dbReference type="PANTHER" id="PTHR24392">
    <property type="entry name" value="ZINC FINGER PROTEIN"/>
    <property type="match status" value="1"/>
</dbReference>
<protein>
    <submittedName>
        <fullName evidence="10">Zinc finger protein</fullName>
    </submittedName>
</protein>
<evidence type="ECO:0000256" key="7">
    <source>
        <dbReference type="ARBA" id="ARBA00023242"/>
    </source>
</evidence>
<dbReference type="GO" id="GO:0005634">
    <property type="term" value="C:nucleus"/>
    <property type="evidence" value="ECO:0007669"/>
    <property type="project" value="UniProtKB-SubCell"/>
</dbReference>
<feature type="domain" description="C2H2-type" evidence="9">
    <location>
        <begin position="146"/>
        <end position="173"/>
    </location>
</feature>
<evidence type="ECO:0000256" key="5">
    <source>
        <dbReference type="ARBA" id="ARBA00022833"/>
    </source>
</evidence>
<dbReference type="Gene3D" id="3.30.160.60">
    <property type="entry name" value="Classic Zinc Finger"/>
    <property type="match status" value="3"/>
</dbReference>
<keyword evidence="6" id="KW-0238">DNA-binding</keyword>
<sequence length="264" mass="30417">MSTFTNVQNVNIRRMPRNVTTAILQHILIESYFKCSSCNFETVHRSEFDSHLSLHPNNQVYDSSEVDCKHSSEIVAEVSPSLSHTDSSVYHSGENSYGSEQVESRLQVDLTESCGTRFKCSDCEYQTNFRGDLNRHLLIHSNTKAHQCTECNFQTKLKGNLKKHTLIHSETKLYNCNKCSFATNQKGHLKIHLLNHSEIRLFKCPNCNYKTNRKGSLNLHLLIHSDSKLYKCSECTFETNYKRSLNTHLMTHFRGINFENTSSQ</sequence>
<keyword evidence="11" id="KW-1185">Reference proteome</keyword>
<dbReference type="GO" id="GO:0008270">
    <property type="term" value="F:zinc ion binding"/>
    <property type="evidence" value="ECO:0007669"/>
    <property type="project" value="UniProtKB-KW"/>
</dbReference>
<evidence type="ECO:0000256" key="6">
    <source>
        <dbReference type="ARBA" id="ARBA00023125"/>
    </source>
</evidence>
<dbReference type="PROSITE" id="PS50157">
    <property type="entry name" value="ZINC_FINGER_C2H2_2"/>
    <property type="match status" value="4"/>
</dbReference>
<name>A0A5N5TAC4_9CRUS</name>
<feature type="domain" description="C2H2-type" evidence="9">
    <location>
        <begin position="174"/>
        <end position="201"/>
    </location>
</feature>
<gene>
    <name evidence="10" type="ORF">Anas_06444</name>
</gene>
<dbReference type="Pfam" id="PF13909">
    <property type="entry name" value="zf-H2C2_5"/>
    <property type="match status" value="2"/>
</dbReference>
<dbReference type="EMBL" id="SEYY01005651">
    <property type="protein sequence ID" value="KAB7503197.1"/>
    <property type="molecule type" value="Genomic_DNA"/>
</dbReference>
<dbReference type="AlphaFoldDB" id="A0A5N5TAC4"/>
<dbReference type="SMART" id="SM00355">
    <property type="entry name" value="ZnF_C2H2"/>
    <property type="match status" value="6"/>
</dbReference>
<keyword evidence="2" id="KW-0479">Metal-binding</keyword>
<evidence type="ECO:0000313" key="11">
    <source>
        <dbReference type="Proteomes" id="UP000326759"/>
    </source>
</evidence>
<feature type="domain" description="C2H2-type" evidence="9">
    <location>
        <begin position="118"/>
        <end position="145"/>
    </location>
</feature>
<keyword evidence="4 8" id="KW-0863">Zinc-finger</keyword>
<evidence type="ECO:0000256" key="1">
    <source>
        <dbReference type="ARBA" id="ARBA00004123"/>
    </source>
</evidence>
<evidence type="ECO:0000256" key="3">
    <source>
        <dbReference type="ARBA" id="ARBA00022737"/>
    </source>
</evidence>
<dbReference type="Proteomes" id="UP000326759">
    <property type="component" value="Unassembled WGS sequence"/>
</dbReference>
<keyword evidence="7" id="KW-0539">Nucleus</keyword>
<feature type="domain" description="C2H2-type" evidence="9">
    <location>
        <begin position="202"/>
        <end position="229"/>
    </location>
</feature>
<proteinExistence type="predicted"/>
<dbReference type="InterPro" id="IPR036236">
    <property type="entry name" value="Znf_C2H2_sf"/>
</dbReference>
<comment type="caution">
    <text evidence="10">The sequence shown here is derived from an EMBL/GenBank/DDBJ whole genome shotgun (WGS) entry which is preliminary data.</text>
</comment>
<evidence type="ECO:0000256" key="4">
    <source>
        <dbReference type="ARBA" id="ARBA00022771"/>
    </source>
</evidence>
<reference evidence="10 11" key="1">
    <citation type="journal article" date="2019" name="PLoS Biol.">
        <title>Sex chromosomes control vertical transmission of feminizing Wolbachia symbionts in an isopod.</title>
        <authorList>
            <person name="Becking T."/>
            <person name="Chebbi M.A."/>
            <person name="Giraud I."/>
            <person name="Moumen B."/>
            <person name="Laverre T."/>
            <person name="Caubet Y."/>
            <person name="Peccoud J."/>
            <person name="Gilbert C."/>
            <person name="Cordaux R."/>
        </authorList>
    </citation>
    <scope>NUCLEOTIDE SEQUENCE [LARGE SCALE GENOMIC DNA]</scope>
    <source>
        <strain evidence="10">ANa2</strain>
        <tissue evidence="10">Whole body excluding digestive tract and cuticle</tissue>
    </source>
</reference>
<comment type="subcellular location">
    <subcellularLocation>
        <location evidence="1">Nucleus</location>
    </subcellularLocation>
</comment>
<evidence type="ECO:0000256" key="2">
    <source>
        <dbReference type="ARBA" id="ARBA00022723"/>
    </source>
</evidence>
<accession>A0A5N5TAC4</accession>
<dbReference type="InterPro" id="IPR013087">
    <property type="entry name" value="Znf_C2H2_type"/>
</dbReference>
<dbReference type="SUPFAM" id="SSF57667">
    <property type="entry name" value="beta-beta-alpha zinc fingers"/>
    <property type="match status" value="3"/>
</dbReference>
<evidence type="ECO:0000256" key="8">
    <source>
        <dbReference type="PROSITE-ProRule" id="PRU00042"/>
    </source>
</evidence>
<dbReference type="OrthoDB" id="6372448at2759"/>
<keyword evidence="5" id="KW-0862">Zinc</keyword>
<keyword evidence="3" id="KW-0677">Repeat</keyword>
<evidence type="ECO:0000259" key="9">
    <source>
        <dbReference type="PROSITE" id="PS50157"/>
    </source>
</evidence>
<organism evidence="10 11">
    <name type="scientific">Armadillidium nasatum</name>
    <dbReference type="NCBI Taxonomy" id="96803"/>
    <lineage>
        <taxon>Eukaryota</taxon>
        <taxon>Metazoa</taxon>
        <taxon>Ecdysozoa</taxon>
        <taxon>Arthropoda</taxon>
        <taxon>Crustacea</taxon>
        <taxon>Multicrustacea</taxon>
        <taxon>Malacostraca</taxon>
        <taxon>Eumalacostraca</taxon>
        <taxon>Peracarida</taxon>
        <taxon>Isopoda</taxon>
        <taxon>Oniscidea</taxon>
        <taxon>Crinocheta</taxon>
        <taxon>Armadillidiidae</taxon>
        <taxon>Armadillidium</taxon>
    </lineage>
</organism>
<dbReference type="GO" id="GO:0003677">
    <property type="term" value="F:DNA binding"/>
    <property type="evidence" value="ECO:0007669"/>
    <property type="project" value="UniProtKB-KW"/>
</dbReference>